<keyword evidence="11" id="KW-1185">Reference proteome</keyword>
<dbReference type="InterPro" id="IPR013328">
    <property type="entry name" value="6PGD_dom2"/>
</dbReference>
<dbReference type="InterPro" id="IPR029154">
    <property type="entry name" value="HIBADH-like_NADP-bd"/>
</dbReference>
<evidence type="ECO:0000259" key="8">
    <source>
        <dbReference type="Pfam" id="PF03446"/>
    </source>
</evidence>
<dbReference type="SUPFAM" id="SSF48179">
    <property type="entry name" value="6-phosphogluconate dehydrogenase C-terminal domain-like"/>
    <property type="match status" value="1"/>
</dbReference>
<evidence type="ECO:0000313" key="10">
    <source>
        <dbReference type="EMBL" id="KAF5586536.1"/>
    </source>
</evidence>
<accession>A0A8H5P0N0</accession>
<evidence type="ECO:0000256" key="4">
    <source>
        <dbReference type="ARBA" id="ARBA00022456"/>
    </source>
</evidence>
<evidence type="ECO:0000256" key="1">
    <source>
        <dbReference type="ARBA" id="ARBA00005109"/>
    </source>
</evidence>
<keyword evidence="5" id="KW-0560">Oxidoreductase</keyword>
<comment type="similarity">
    <text evidence="2">Belongs to the HIBADH-related family. 3-hydroxyisobutyrate dehydrogenase subfamily.</text>
</comment>
<dbReference type="EC" id="1.1.1.31" evidence="3"/>
<dbReference type="InterPro" id="IPR036291">
    <property type="entry name" value="NAD(P)-bd_dom_sf"/>
</dbReference>
<dbReference type="Gene3D" id="3.40.50.720">
    <property type="entry name" value="NAD(P)-binding Rossmann-like Domain"/>
    <property type="match status" value="1"/>
</dbReference>
<dbReference type="Pfam" id="PF03446">
    <property type="entry name" value="NAD_binding_2"/>
    <property type="match status" value="1"/>
</dbReference>
<dbReference type="SUPFAM" id="SSF51735">
    <property type="entry name" value="NAD(P)-binding Rossmann-fold domains"/>
    <property type="match status" value="1"/>
</dbReference>
<dbReference type="InterPro" id="IPR006115">
    <property type="entry name" value="6PGDH_NADP-bd"/>
</dbReference>
<sequence length="366" mass="38577">MENNIGFIGQSPHASNAQPNLPSTLVSNLGIYTPHCPPHATFANPKRLGLGAMGYGMAANVRKQMDSTATLYINDVHGPTCEKFKAEFSSIGPVEIVETAKSVAEKAQSIISIVPTGHIVKDVYLNPETGVIAACQTCSTLQNAQRLYLECSTIEVETAKDVVAQLNKAGMGSYVDTPVSGGKPAADKGTLSFLIGAPEAPEGIELDSISKRLRTIAGYMGPANKAFFCGEAGNGLAAKICNNYLSCTILLANCEAMAFGRKLGLDKHLLHKVIHNSTGQNFMLDHVNPVPGVVAHAPSSNEYAPGFKSQMLVKDVGLGVDAARSVGINPSIGSAAIKTFEKAGNDPICFDKDGSVVYRWLGGPED</sequence>
<proteinExistence type="inferred from homology"/>
<keyword evidence="6" id="KW-0520">NAD</keyword>
<evidence type="ECO:0000256" key="3">
    <source>
        <dbReference type="ARBA" id="ARBA00012991"/>
    </source>
</evidence>
<reference evidence="10 11" key="1">
    <citation type="submission" date="2020-05" db="EMBL/GenBank/DDBJ databases">
        <title>Identification and distribution of gene clusters putatively required for synthesis of sphingolipid metabolism inhibitors in phylogenetically diverse species of the filamentous fungus Fusarium.</title>
        <authorList>
            <person name="Kim H.-S."/>
            <person name="Busman M."/>
            <person name="Brown D.W."/>
            <person name="Divon H."/>
            <person name="Uhlig S."/>
            <person name="Proctor R.H."/>
        </authorList>
    </citation>
    <scope>NUCLEOTIDE SEQUENCE [LARGE SCALE GENOMIC DNA]</scope>
    <source>
        <strain evidence="10 11">NRRL 25211</strain>
    </source>
</reference>
<feature type="domain" description="6-phosphogluconate dehydrogenase NADP-binding" evidence="8">
    <location>
        <begin position="48"/>
        <end position="200"/>
    </location>
</feature>
<gene>
    <name evidence="10" type="ORF">FPANT_7199</name>
</gene>
<evidence type="ECO:0000256" key="2">
    <source>
        <dbReference type="ARBA" id="ARBA00006013"/>
    </source>
</evidence>
<evidence type="ECO:0000256" key="7">
    <source>
        <dbReference type="ARBA" id="ARBA00049197"/>
    </source>
</evidence>
<keyword evidence="4" id="KW-0101">Branched-chain amino acid catabolism</keyword>
<dbReference type="GO" id="GO:0005739">
    <property type="term" value="C:mitochondrion"/>
    <property type="evidence" value="ECO:0007669"/>
    <property type="project" value="TreeGrafter"/>
</dbReference>
<dbReference type="GO" id="GO:0008442">
    <property type="term" value="F:3-hydroxyisobutyrate dehydrogenase activity"/>
    <property type="evidence" value="ECO:0007669"/>
    <property type="project" value="UniProtKB-EC"/>
</dbReference>
<dbReference type="EMBL" id="JAAOAR010000346">
    <property type="protein sequence ID" value="KAF5586536.1"/>
    <property type="molecule type" value="Genomic_DNA"/>
</dbReference>
<dbReference type="PANTHER" id="PTHR22981:SF81">
    <property type="entry name" value="DEHYDROGENASE, PUTATIVE-RELATED"/>
    <property type="match status" value="1"/>
</dbReference>
<dbReference type="Proteomes" id="UP000544095">
    <property type="component" value="Unassembled WGS sequence"/>
</dbReference>
<comment type="pathway">
    <text evidence="1">Amino-acid degradation; L-valine degradation.</text>
</comment>
<protein>
    <recommendedName>
        <fullName evidence="3">3-hydroxyisobutyrate dehydrogenase</fullName>
        <ecNumber evidence="3">1.1.1.31</ecNumber>
    </recommendedName>
</protein>
<dbReference type="GO" id="GO:0051287">
    <property type="term" value="F:NAD binding"/>
    <property type="evidence" value="ECO:0007669"/>
    <property type="project" value="InterPro"/>
</dbReference>
<dbReference type="InterPro" id="IPR008927">
    <property type="entry name" value="6-PGluconate_DH-like_C_sf"/>
</dbReference>
<dbReference type="PANTHER" id="PTHR22981">
    <property type="entry name" value="3-HYDROXYISOBUTYRATE DEHYDROGENASE-RELATED"/>
    <property type="match status" value="1"/>
</dbReference>
<evidence type="ECO:0000313" key="11">
    <source>
        <dbReference type="Proteomes" id="UP000544095"/>
    </source>
</evidence>
<evidence type="ECO:0000256" key="5">
    <source>
        <dbReference type="ARBA" id="ARBA00023002"/>
    </source>
</evidence>
<evidence type="ECO:0000256" key="6">
    <source>
        <dbReference type="ARBA" id="ARBA00023027"/>
    </source>
</evidence>
<dbReference type="GO" id="GO:0006574">
    <property type="term" value="P:L-valine catabolic process"/>
    <property type="evidence" value="ECO:0007669"/>
    <property type="project" value="TreeGrafter"/>
</dbReference>
<dbReference type="AlphaFoldDB" id="A0A8H5P0N0"/>
<dbReference type="Pfam" id="PF14833">
    <property type="entry name" value="NAD_binding_11"/>
    <property type="match status" value="1"/>
</dbReference>
<organism evidence="10 11">
    <name type="scientific">Fusarium pseudoanthophilum</name>
    <dbReference type="NCBI Taxonomy" id="48495"/>
    <lineage>
        <taxon>Eukaryota</taxon>
        <taxon>Fungi</taxon>
        <taxon>Dikarya</taxon>
        <taxon>Ascomycota</taxon>
        <taxon>Pezizomycotina</taxon>
        <taxon>Sordariomycetes</taxon>
        <taxon>Hypocreomycetidae</taxon>
        <taxon>Hypocreales</taxon>
        <taxon>Nectriaceae</taxon>
        <taxon>Fusarium</taxon>
        <taxon>Fusarium fujikuroi species complex</taxon>
    </lineage>
</organism>
<dbReference type="FunFam" id="1.10.1040.10:FF:000006">
    <property type="entry name" value="3-hydroxyisobutyrate dehydrogenase"/>
    <property type="match status" value="1"/>
</dbReference>
<name>A0A8H5P0N0_9HYPO</name>
<comment type="catalytic activity">
    <reaction evidence="7">
        <text>3-hydroxy-2-methylpropanoate + NAD(+) = 2-methyl-3-oxopropanoate + NADH + H(+)</text>
        <dbReference type="Rhea" id="RHEA:17681"/>
        <dbReference type="ChEBI" id="CHEBI:11805"/>
        <dbReference type="ChEBI" id="CHEBI:15378"/>
        <dbReference type="ChEBI" id="CHEBI:57540"/>
        <dbReference type="ChEBI" id="CHEBI:57700"/>
        <dbReference type="ChEBI" id="CHEBI:57945"/>
        <dbReference type="EC" id="1.1.1.31"/>
    </reaction>
</comment>
<feature type="domain" description="3-hydroxyisobutyrate dehydrogenase-like NAD-binding" evidence="9">
    <location>
        <begin position="233"/>
        <end position="358"/>
    </location>
</feature>
<evidence type="ECO:0000259" key="9">
    <source>
        <dbReference type="Pfam" id="PF14833"/>
    </source>
</evidence>
<comment type="caution">
    <text evidence="10">The sequence shown here is derived from an EMBL/GenBank/DDBJ whole genome shotgun (WGS) entry which is preliminary data.</text>
</comment>
<dbReference type="Gene3D" id="1.10.1040.10">
    <property type="entry name" value="N-(1-d-carboxylethyl)-l-norvaline Dehydrogenase, domain 2"/>
    <property type="match status" value="1"/>
</dbReference>
<dbReference type="GO" id="GO:0050661">
    <property type="term" value="F:NADP binding"/>
    <property type="evidence" value="ECO:0007669"/>
    <property type="project" value="InterPro"/>
</dbReference>